<dbReference type="AlphaFoldDB" id="A6UNE5"/>
<gene>
    <name evidence="1" type="ordered locus">Mevan_0104</name>
</gene>
<evidence type="ECO:0000313" key="1">
    <source>
        <dbReference type="EMBL" id="ABR54017.1"/>
    </source>
</evidence>
<dbReference type="KEGG" id="mvn:Mevan_0104"/>
<dbReference type="GeneID" id="5325257"/>
<dbReference type="RefSeq" id="WP_011971921.1">
    <property type="nucleotide sequence ID" value="NC_009634.1"/>
</dbReference>
<name>A6UNE5_METVS</name>
<dbReference type="STRING" id="406327.Mevan_0104"/>
<keyword evidence="2" id="KW-1185">Reference proteome</keyword>
<dbReference type="Proteomes" id="UP000001107">
    <property type="component" value="Chromosome"/>
</dbReference>
<proteinExistence type="predicted"/>
<organism evidence="1 2">
    <name type="scientific">Methanococcus vannielii (strain ATCC 35089 / DSM 1224 / JCM 13029 / OCM 148 / SB)</name>
    <dbReference type="NCBI Taxonomy" id="406327"/>
    <lineage>
        <taxon>Archaea</taxon>
        <taxon>Methanobacteriati</taxon>
        <taxon>Methanobacteriota</taxon>
        <taxon>Methanomada group</taxon>
        <taxon>Methanococci</taxon>
        <taxon>Methanococcales</taxon>
        <taxon>Methanococcaceae</taxon>
        <taxon>Methanococcus</taxon>
    </lineage>
</organism>
<dbReference type="OrthoDB" id="61538at2157"/>
<dbReference type="eggNOG" id="arCOG12655">
    <property type="taxonomic scope" value="Archaea"/>
</dbReference>
<protein>
    <submittedName>
        <fullName evidence="1">Uncharacterized protein</fullName>
    </submittedName>
</protein>
<evidence type="ECO:0000313" key="2">
    <source>
        <dbReference type="Proteomes" id="UP000001107"/>
    </source>
</evidence>
<sequence>MKYVISFGTVPGYGSNDGSVVAEKVAEDLKNILFKIQEKTEVYPSGVLSLGKAIYSTEWGCPIGGEDIFVYSGSHNPEFSDIEKWQDAVLLLAKEIKSHFKQSTVTIDWIESKITYLKD</sequence>
<reference evidence="1" key="1">
    <citation type="submission" date="2007-06" db="EMBL/GenBank/DDBJ databases">
        <title>Complete sequence of Methanococcus vannielii SB.</title>
        <authorList>
            <consortium name="US DOE Joint Genome Institute"/>
            <person name="Copeland A."/>
            <person name="Lucas S."/>
            <person name="Lapidus A."/>
            <person name="Barry K."/>
            <person name="Glavina del Rio T."/>
            <person name="Dalin E."/>
            <person name="Tice H."/>
            <person name="Pitluck S."/>
            <person name="Chain P."/>
            <person name="Malfatti S."/>
            <person name="Shin M."/>
            <person name="Vergez L."/>
            <person name="Schmutz J."/>
            <person name="Larimer F."/>
            <person name="Land M."/>
            <person name="Hauser L."/>
            <person name="Kyrpides N."/>
            <person name="Anderson I."/>
            <person name="Sieprawska-Lupa M."/>
            <person name="Whitman W.B."/>
            <person name="Richardson P."/>
        </authorList>
    </citation>
    <scope>NUCLEOTIDE SEQUENCE [LARGE SCALE GENOMIC DNA]</scope>
    <source>
        <strain evidence="1">SB</strain>
    </source>
</reference>
<dbReference type="EMBL" id="CP000742">
    <property type="protein sequence ID" value="ABR54017.1"/>
    <property type="molecule type" value="Genomic_DNA"/>
</dbReference>
<dbReference type="HOGENOM" id="CLU_2056109_0_0_2"/>
<accession>A6UNE5</accession>